<dbReference type="STRING" id="602072.A0A1R3RM02"/>
<evidence type="ECO:0000313" key="9">
    <source>
        <dbReference type="Proteomes" id="UP000188318"/>
    </source>
</evidence>
<gene>
    <name evidence="8" type="ORF">ASPCADRAFT_207995</name>
</gene>
<keyword evidence="9" id="KW-1185">Reference proteome</keyword>
<keyword evidence="2" id="KW-0132">Cell division</keyword>
<feature type="region of interest" description="Disordered" evidence="6">
    <location>
        <begin position="132"/>
        <end position="189"/>
    </location>
</feature>
<dbReference type="Proteomes" id="UP000188318">
    <property type="component" value="Unassembled WGS sequence"/>
</dbReference>
<evidence type="ECO:0000256" key="3">
    <source>
        <dbReference type="ARBA" id="ARBA00022776"/>
    </source>
</evidence>
<dbReference type="SUPFAM" id="SSF49785">
    <property type="entry name" value="Galactose-binding domain-like"/>
    <property type="match status" value="1"/>
</dbReference>
<keyword evidence="4" id="KW-0833">Ubl conjugation pathway</keyword>
<comment type="similarity">
    <text evidence="1">Belongs to the APC10 family.</text>
</comment>
<evidence type="ECO:0000256" key="6">
    <source>
        <dbReference type="SAM" id="MobiDB-lite"/>
    </source>
</evidence>
<feature type="compositionally biased region" description="Acidic residues" evidence="6">
    <location>
        <begin position="78"/>
        <end position="93"/>
    </location>
</feature>
<dbReference type="InterPro" id="IPR004939">
    <property type="entry name" value="APC_su10/DOC_dom"/>
</dbReference>
<evidence type="ECO:0000256" key="1">
    <source>
        <dbReference type="ARBA" id="ARBA00006762"/>
    </source>
</evidence>
<dbReference type="Gene3D" id="2.60.120.260">
    <property type="entry name" value="Galactose-binding domain-like"/>
    <property type="match status" value="1"/>
</dbReference>
<protein>
    <recommendedName>
        <fullName evidence="7">DOC domain-containing protein</fullName>
    </recommendedName>
</protein>
<proteinExistence type="inferred from homology"/>
<evidence type="ECO:0000256" key="5">
    <source>
        <dbReference type="ARBA" id="ARBA00023306"/>
    </source>
</evidence>
<accession>A0A1R3RM02</accession>
<dbReference type="Pfam" id="PF03256">
    <property type="entry name" value="ANAPC10"/>
    <property type="match status" value="1"/>
</dbReference>
<dbReference type="AlphaFoldDB" id="A0A1R3RM02"/>
<feature type="region of interest" description="Disordered" evidence="6">
    <location>
        <begin position="35"/>
        <end position="97"/>
    </location>
</feature>
<dbReference type="GO" id="GO:0070979">
    <property type="term" value="P:protein K11-linked ubiquitination"/>
    <property type="evidence" value="ECO:0007669"/>
    <property type="project" value="TreeGrafter"/>
</dbReference>
<keyword evidence="3" id="KW-0498">Mitosis</keyword>
<dbReference type="PROSITE" id="PS51284">
    <property type="entry name" value="DOC"/>
    <property type="match status" value="1"/>
</dbReference>
<reference evidence="9" key="1">
    <citation type="journal article" date="2017" name="Genome Biol.">
        <title>Comparative genomics reveals high biological diversity and specific adaptations in the industrially and medically important fungal genus Aspergillus.</title>
        <authorList>
            <person name="de Vries R.P."/>
            <person name="Riley R."/>
            <person name="Wiebenga A."/>
            <person name="Aguilar-Osorio G."/>
            <person name="Amillis S."/>
            <person name="Uchima C.A."/>
            <person name="Anderluh G."/>
            <person name="Asadollahi M."/>
            <person name="Askin M."/>
            <person name="Barry K."/>
            <person name="Battaglia E."/>
            <person name="Bayram O."/>
            <person name="Benocci T."/>
            <person name="Braus-Stromeyer S.A."/>
            <person name="Caldana C."/>
            <person name="Canovas D."/>
            <person name="Cerqueira G.C."/>
            <person name="Chen F."/>
            <person name="Chen W."/>
            <person name="Choi C."/>
            <person name="Clum A."/>
            <person name="Dos Santos R.A."/>
            <person name="Damasio A.R."/>
            <person name="Diallinas G."/>
            <person name="Emri T."/>
            <person name="Fekete E."/>
            <person name="Flipphi M."/>
            <person name="Freyberg S."/>
            <person name="Gallo A."/>
            <person name="Gournas C."/>
            <person name="Habgood R."/>
            <person name="Hainaut M."/>
            <person name="Harispe M.L."/>
            <person name="Henrissat B."/>
            <person name="Hilden K.S."/>
            <person name="Hope R."/>
            <person name="Hossain A."/>
            <person name="Karabika E."/>
            <person name="Karaffa L."/>
            <person name="Karanyi Z."/>
            <person name="Krasevec N."/>
            <person name="Kuo A."/>
            <person name="Kusch H."/>
            <person name="LaButti K."/>
            <person name="Lagendijk E.L."/>
            <person name="Lapidus A."/>
            <person name="Levasseur A."/>
            <person name="Lindquist E."/>
            <person name="Lipzen A."/>
            <person name="Logrieco A.F."/>
            <person name="MacCabe A."/>
            <person name="Maekelae M.R."/>
            <person name="Malavazi I."/>
            <person name="Melin P."/>
            <person name="Meyer V."/>
            <person name="Mielnichuk N."/>
            <person name="Miskei M."/>
            <person name="Molnar A.P."/>
            <person name="Mule G."/>
            <person name="Ngan C.Y."/>
            <person name="Orejas M."/>
            <person name="Orosz E."/>
            <person name="Ouedraogo J.P."/>
            <person name="Overkamp K.M."/>
            <person name="Park H.-S."/>
            <person name="Perrone G."/>
            <person name="Piumi F."/>
            <person name="Punt P.J."/>
            <person name="Ram A.F."/>
            <person name="Ramon A."/>
            <person name="Rauscher S."/>
            <person name="Record E."/>
            <person name="Riano-Pachon D.M."/>
            <person name="Robert V."/>
            <person name="Roehrig J."/>
            <person name="Ruller R."/>
            <person name="Salamov A."/>
            <person name="Salih N.S."/>
            <person name="Samson R.A."/>
            <person name="Sandor E."/>
            <person name="Sanguinetti M."/>
            <person name="Schuetze T."/>
            <person name="Sepcic K."/>
            <person name="Shelest E."/>
            <person name="Sherlock G."/>
            <person name="Sophianopoulou V."/>
            <person name="Squina F.M."/>
            <person name="Sun H."/>
            <person name="Susca A."/>
            <person name="Todd R.B."/>
            <person name="Tsang A."/>
            <person name="Unkles S.E."/>
            <person name="van de Wiele N."/>
            <person name="van Rossen-Uffink D."/>
            <person name="Oliveira J.V."/>
            <person name="Vesth T.C."/>
            <person name="Visser J."/>
            <person name="Yu J.-H."/>
            <person name="Zhou M."/>
            <person name="Andersen M.R."/>
            <person name="Archer D.B."/>
            <person name="Baker S.E."/>
            <person name="Benoit I."/>
            <person name="Brakhage A.A."/>
            <person name="Braus G.H."/>
            <person name="Fischer R."/>
            <person name="Frisvad J.C."/>
            <person name="Goldman G.H."/>
            <person name="Houbraken J."/>
            <person name="Oakley B."/>
            <person name="Pocsi I."/>
            <person name="Scazzocchio C."/>
            <person name="Seiboth B."/>
            <person name="vanKuyk P.A."/>
            <person name="Wortman J."/>
            <person name="Dyer P.S."/>
            <person name="Grigoriev I.V."/>
        </authorList>
    </citation>
    <scope>NUCLEOTIDE SEQUENCE [LARGE SCALE GENOMIC DNA]</scope>
    <source>
        <strain evidence="9">ITEM 5010</strain>
    </source>
</reference>
<evidence type="ECO:0000256" key="2">
    <source>
        <dbReference type="ARBA" id="ARBA00022618"/>
    </source>
</evidence>
<feature type="compositionally biased region" description="Basic residues" evidence="6">
    <location>
        <begin position="148"/>
        <end position="157"/>
    </location>
</feature>
<dbReference type="SMART" id="SM01337">
    <property type="entry name" value="APC10"/>
    <property type="match status" value="1"/>
</dbReference>
<dbReference type="InterPro" id="IPR008979">
    <property type="entry name" value="Galactose-bd-like_sf"/>
</dbReference>
<evidence type="ECO:0000259" key="7">
    <source>
        <dbReference type="PROSITE" id="PS51284"/>
    </source>
</evidence>
<feature type="compositionally biased region" description="Gly residues" evidence="6">
    <location>
        <begin position="35"/>
        <end position="61"/>
    </location>
</feature>
<dbReference type="OrthoDB" id="24948at2759"/>
<dbReference type="InterPro" id="IPR016901">
    <property type="entry name" value="APC10/Doc1"/>
</dbReference>
<dbReference type="VEuPathDB" id="FungiDB:ASPCADRAFT_207995"/>
<dbReference type="GO" id="GO:0051301">
    <property type="term" value="P:cell division"/>
    <property type="evidence" value="ECO:0007669"/>
    <property type="project" value="UniProtKB-KW"/>
</dbReference>
<dbReference type="GO" id="GO:0031145">
    <property type="term" value="P:anaphase-promoting complex-dependent catabolic process"/>
    <property type="evidence" value="ECO:0007669"/>
    <property type="project" value="InterPro"/>
</dbReference>
<evidence type="ECO:0000313" key="8">
    <source>
        <dbReference type="EMBL" id="OOF95518.1"/>
    </source>
</evidence>
<name>A0A1R3RM02_ASPC5</name>
<evidence type="ECO:0000256" key="4">
    <source>
        <dbReference type="ARBA" id="ARBA00022786"/>
    </source>
</evidence>
<dbReference type="PANTHER" id="PTHR12936:SF0">
    <property type="entry name" value="ANAPHASE-PROMOTING COMPLEX SUBUNIT 10"/>
    <property type="match status" value="1"/>
</dbReference>
<keyword evidence="5" id="KW-0131">Cell cycle</keyword>
<dbReference type="GO" id="GO:0005680">
    <property type="term" value="C:anaphase-promoting complex"/>
    <property type="evidence" value="ECO:0007669"/>
    <property type="project" value="InterPro"/>
</dbReference>
<dbReference type="PANTHER" id="PTHR12936">
    <property type="entry name" value="ANAPHASE-PROMOTING COMPLEX 10"/>
    <property type="match status" value="1"/>
</dbReference>
<feature type="domain" description="DOC" evidence="7">
    <location>
        <begin position="1"/>
        <end position="153"/>
    </location>
</feature>
<organism evidence="8 9">
    <name type="scientific">Aspergillus carbonarius (strain ITEM 5010)</name>
    <dbReference type="NCBI Taxonomy" id="602072"/>
    <lineage>
        <taxon>Eukaryota</taxon>
        <taxon>Fungi</taxon>
        <taxon>Dikarya</taxon>
        <taxon>Ascomycota</taxon>
        <taxon>Pezizomycotina</taxon>
        <taxon>Eurotiomycetes</taxon>
        <taxon>Eurotiomycetidae</taxon>
        <taxon>Eurotiales</taxon>
        <taxon>Aspergillaceae</taxon>
        <taxon>Aspergillus</taxon>
        <taxon>Aspergillus subgen. Circumdati</taxon>
    </lineage>
</organism>
<dbReference type="EMBL" id="KV907500">
    <property type="protein sequence ID" value="OOF95518.1"/>
    <property type="molecule type" value="Genomic_DNA"/>
</dbReference>
<sequence length="189" mass="20476">MDESYTPTKMTFLAGMGGNDLVEFANWEGEGPCGGGWVRTGKSGSGGGGTGGRRAGVGIGGKIKPKGKGKRGYVFEEHDGDSDQDEDEDEENDPYAGNVLKAMVIQMRVIENHQNGKDTHVRGFQVFARDDERKRVGNAPSASADGRVRRHSVRRSLRGSTQEMEGPEAHAKVVTSLEEPDWMGEPVIR</sequence>